<dbReference type="InterPro" id="IPR009562">
    <property type="entry name" value="DUF1178"/>
</dbReference>
<comment type="caution">
    <text evidence="2">The sequence shown here is derived from an EMBL/GenBank/DDBJ whole genome shotgun (WGS) entry which is preliminary data.</text>
</comment>
<evidence type="ECO:0008006" key="4">
    <source>
        <dbReference type="Google" id="ProtNLM"/>
    </source>
</evidence>
<evidence type="ECO:0000313" key="2">
    <source>
        <dbReference type="EMBL" id="TCP43986.1"/>
    </source>
</evidence>
<reference evidence="2 3" key="1">
    <citation type="submission" date="2019-03" db="EMBL/GenBank/DDBJ databases">
        <title>Genomic Encyclopedia of Type Strains, Phase IV (KMG-IV): sequencing the most valuable type-strain genomes for metagenomic binning, comparative biology and taxonomic classification.</title>
        <authorList>
            <person name="Goeker M."/>
        </authorList>
    </citation>
    <scope>NUCLEOTIDE SEQUENCE [LARGE SCALE GENOMIC DNA]</scope>
    <source>
        <strain evidence="2 3">DSM 18063</strain>
    </source>
</reference>
<protein>
    <recommendedName>
        <fullName evidence="4">DUF1178 family protein</fullName>
    </recommendedName>
</protein>
<evidence type="ECO:0000313" key="3">
    <source>
        <dbReference type="Proteomes" id="UP000294835"/>
    </source>
</evidence>
<sequence length="144" mass="15578">MIRYALSCAEGHRFESWFQSADAFDSLQAAGMVTCAVCGGTQVEKSLMAPRIGGDAAPAEDRPDRPLSKPATPAEQAMAELKRKIEAESDYVGLRFAQEAREMHAGLAPRRAIHGEAKLDEAKKLIEEGVPIAPLPFTPGRKTN</sequence>
<dbReference type="AlphaFoldDB" id="A0A4V2SRS7"/>
<evidence type="ECO:0000256" key="1">
    <source>
        <dbReference type="SAM" id="MobiDB-lite"/>
    </source>
</evidence>
<gene>
    <name evidence="2" type="ORF">EV662_10171</name>
</gene>
<dbReference type="RefSeq" id="WP_132460147.1">
    <property type="nucleotide sequence ID" value="NZ_SLXP01000001.1"/>
</dbReference>
<dbReference type="EMBL" id="SLXP01000001">
    <property type="protein sequence ID" value="TCP43986.1"/>
    <property type="molecule type" value="Genomic_DNA"/>
</dbReference>
<accession>A0A4V2SRS7</accession>
<dbReference type="Pfam" id="PF06676">
    <property type="entry name" value="DUF1178"/>
    <property type="match status" value="1"/>
</dbReference>
<dbReference type="Proteomes" id="UP000294835">
    <property type="component" value="Unassembled WGS sequence"/>
</dbReference>
<dbReference type="OrthoDB" id="9799894at2"/>
<name>A0A4V2SRS7_9RHOB</name>
<keyword evidence="3" id="KW-1185">Reference proteome</keyword>
<proteinExistence type="predicted"/>
<organism evidence="2 3">
    <name type="scientific">Rhodovulum marinum</name>
    <dbReference type="NCBI Taxonomy" id="320662"/>
    <lineage>
        <taxon>Bacteria</taxon>
        <taxon>Pseudomonadati</taxon>
        <taxon>Pseudomonadota</taxon>
        <taxon>Alphaproteobacteria</taxon>
        <taxon>Rhodobacterales</taxon>
        <taxon>Paracoccaceae</taxon>
        <taxon>Rhodovulum</taxon>
    </lineage>
</organism>
<dbReference type="PIRSF" id="PIRSF032131">
    <property type="entry name" value="UCP032131"/>
    <property type="match status" value="1"/>
</dbReference>
<feature type="region of interest" description="Disordered" evidence="1">
    <location>
        <begin position="49"/>
        <end position="78"/>
    </location>
</feature>